<dbReference type="AlphaFoldDB" id="A0A3B1A8Z9"/>
<feature type="transmembrane region" description="Helical" evidence="6">
    <location>
        <begin position="6"/>
        <end position="24"/>
    </location>
</feature>
<dbReference type="GO" id="GO:0004252">
    <property type="term" value="F:serine-type endopeptidase activity"/>
    <property type="evidence" value="ECO:0007669"/>
    <property type="project" value="InterPro"/>
</dbReference>
<proteinExistence type="inferred from homology"/>
<evidence type="ECO:0000256" key="4">
    <source>
        <dbReference type="ARBA" id="ARBA00022670"/>
    </source>
</evidence>
<keyword evidence="4" id="KW-0645">Protease</keyword>
<dbReference type="InterPro" id="IPR019758">
    <property type="entry name" value="Pept_S26A_signal_pept_1_CS"/>
</dbReference>
<dbReference type="Gene3D" id="2.10.109.10">
    <property type="entry name" value="Umud Fragment, subunit A"/>
    <property type="match status" value="1"/>
</dbReference>
<dbReference type="PROSITE" id="PS00501">
    <property type="entry name" value="SPASE_I_1"/>
    <property type="match status" value="1"/>
</dbReference>
<dbReference type="InterPro" id="IPR000223">
    <property type="entry name" value="Pept_S26A_signal_pept_1"/>
</dbReference>
<dbReference type="PANTHER" id="PTHR43390:SF1">
    <property type="entry name" value="CHLOROPLAST PROCESSING PEPTIDASE"/>
    <property type="match status" value="1"/>
</dbReference>
<accession>A0A3B1A8Z9</accession>
<name>A0A3B1A8Z9_9ZZZZ</name>
<gene>
    <name evidence="8" type="ORF">MNBD_GAMMA18-2507</name>
</gene>
<comment type="similarity">
    <text evidence="2">Belongs to the peptidase S26 family.</text>
</comment>
<evidence type="ECO:0000256" key="3">
    <source>
        <dbReference type="ARBA" id="ARBA00013208"/>
    </source>
</evidence>
<dbReference type="PANTHER" id="PTHR43390">
    <property type="entry name" value="SIGNAL PEPTIDASE I"/>
    <property type="match status" value="1"/>
</dbReference>
<dbReference type="InterPro" id="IPR036286">
    <property type="entry name" value="LexA/Signal_pep-like_sf"/>
</dbReference>
<evidence type="ECO:0000259" key="7">
    <source>
        <dbReference type="Pfam" id="PF10502"/>
    </source>
</evidence>
<dbReference type="NCBIfam" id="TIGR02227">
    <property type="entry name" value="sigpep_I_bact"/>
    <property type="match status" value="1"/>
</dbReference>
<keyword evidence="6" id="KW-1133">Transmembrane helix</keyword>
<dbReference type="InterPro" id="IPR019756">
    <property type="entry name" value="Pept_S26A_signal_pept_1_Ser-AS"/>
</dbReference>
<keyword evidence="6" id="KW-0472">Membrane</keyword>
<dbReference type="Pfam" id="PF10502">
    <property type="entry name" value="Peptidase_S26"/>
    <property type="match status" value="1"/>
</dbReference>
<feature type="domain" description="Peptidase S26" evidence="7">
    <location>
        <begin position="61"/>
        <end position="257"/>
    </location>
</feature>
<keyword evidence="6" id="KW-0812">Transmembrane</keyword>
<dbReference type="SUPFAM" id="SSF51306">
    <property type="entry name" value="LexA/Signal peptidase"/>
    <property type="match status" value="1"/>
</dbReference>
<organism evidence="8">
    <name type="scientific">hydrothermal vent metagenome</name>
    <dbReference type="NCBI Taxonomy" id="652676"/>
    <lineage>
        <taxon>unclassified sequences</taxon>
        <taxon>metagenomes</taxon>
        <taxon>ecological metagenomes</taxon>
    </lineage>
</organism>
<dbReference type="PRINTS" id="PR00727">
    <property type="entry name" value="LEADERPTASE"/>
</dbReference>
<dbReference type="GO" id="GO:0016020">
    <property type="term" value="C:membrane"/>
    <property type="evidence" value="ECO:0007669"/>
    <property type="project" value="InterPro"/>
</dbReference>
<dbReference type="EMBL" id="UOFP01000315">
    <property type="protein sequence ID" value="VAW90224.1"/>
    <property type="molecule type" value="Genomic_DNA"/>
</dbReference>
<dbReference type="GO" id="GO:0009003">
    <property type="term" value="F:signal peptidase activity"/>
    <property type="evidence" value="ECO:0007669"/>
    <property type="project" value="UniProtKB-EC"/>
</dbReference>
<evidence type="ECO:0000256" key="2">
    <source>
        <dbReference type="ARBA" id="ARBA00009370"/>
    </source>
</evidence>
<dbReference type="InterPro" id="IPR019757">
    <property type="entry name" value="Pept_S26A_signal_pept_1_Lys-AS"/>
</dbReference>
<protein>
    <recommendedName>
        <fullName evidence="3">signal peptidase I</fullName>
        <ecNumber evidence="3">3.4.21.89</ecNumber>
    </recommendedName>
</protein>
<evidence type="ECO:0000256" key="5">
    <source>
        <dbReference type="ARBA" id="ARBA00022801"/>
    </source>
</evidence>
<sequence length="273" mass="30827">MNVDFELIMIWALVVCGVVWLIDVKFWKPARILEAEALPAASNGEPDASLYEQIKREPTLVEYARSFFPVILLVLILRSFMMEPFRIPSGSMMPTLLVGDFIMVNKFSYGLRLPVTHQKILDLGEPERGDVVVFRYPEDPDVDYIKRVVALPGDTIGYVNKQIYINGEPVKQKFLHAYEGVGSGFNMTGNHLLSEQLGEVNHQILVNPERAPMNGELTVPEGHYFVMGDNRDNSNDSRVWGFVPEENLVGKAVLIWMSWDGGLGWDRIGSLID</sequence>
<dbReference type="GO" id="GO:0006465">
    <property type="term" value="P:signal peptide processing"/>
    <property type="evidence" value="ECO:0007669"/>
    <property type="project" value="InterPro"/>
</dbReference>
<comment type="catalytic activity">
    <reaction evidence="1">
        <text>Cleavage of hydrophobic, N-terminal signal or leader sequences from secreted and periplasmic proteins.</text>
        <dbReference type="EC" id="3.4.21.89"/>
    </reaction>
</comment>
<reference evidence="8" key="1">
    <citation type="submission" date="2018-06" db="EMBL/GenBank/DDBJ databases">
        <authorList>
            <person name="Zhirakovskaya E."/>
        </authorList>
    </citation>
    <scope>NUCLEOTIDE SEQUENCE</scope>
</reference>
<evidence type="ECO:0000313" key="8">
    <source>
        <dbReference type="EMBL" id="VAW90224.1"/>
    </source>
</evidence>
<keyword evidence="5 8" id="KW-0378">Hydrolase</keyword>
<dbReference type="InterPro" id="IPR019533">
    <property type="entry name" value="Peptidase_S26"/>
</dbReference>
<dbReference type="PROSITE" id="PS00761">
    <property type="entry name" value="SPASE_I_3"/>
    <property type="match status" value="1"/>
</dbReference>
<evidence type="ECO:0000256" key="6">
    <source>
        <dbReference type="SAM" id="Phobius"/>
    </source>
</evidence>
<dbReference type="EC" id="3.4.21.89" evidence="3"/>
<dbReference type="CDD" id="cd06530">
    <property type="entry name" value="S26_SPase_I"/>
    <property type="match status" value="1"/>
</dbReference>
<dbReference type="PROSITE" id="PS00760">
    <property type="entry name" value="SPASE_I_2"/>
    <property type="match status" value="1"/>
</dbReference>
<evidence type="ECO:0000256" key="1">
    <source>
        <dbReference type="ARBA" id="ARBA00000677"/>
    </source>
</evidence>
<feature type="transmembrane region" description="Helical" evidence="6">
    <location>
        <begin position="63"/>
        <end position="81"/>
    </location>
</feature>